<reference evidence="11" key="2">
    <citation type="submission" date="2021-04" db="EMBL/GenBank/DDBJ databases">
        <authorList>
            <person name="Gilroy R."/>
        </authorList>
    </citation>
    <scope>NUCLEOTIDE SEQUENCE</scope>
    <source>
        <strain evidence="11">ChiHjej11B10-19426</strain>
    </source>
</reference>
<dbReference type="GO" id="GO:0005886">
    <property type="term" value="C:plasma membrane"/>
    <property type="evidence" value="ECO:0007669"/>
    <property type="project" value="UniProtKB-SubCell"/>
</dbReference>
<comment type="subcellular location">
    <subcellularLocation>
        <location evidence="1">Cell membrane</location>
        <topology evidence="1">Multi-pass membrane protein</topology>
    </subcellularLocation>
</comment>
<keyword evidence="6 10" id="KW-0812">Transmembrane</keyword>
<feature type="transmembrane region" description="Helical" evidence="10">
    <location>
        <begin position="193"/>
        <end position="215"/>
    </location>
</feature>
<evidence type="ECO:0000256" key="8">
    <source>
        <dbReference type="ARBA" id="ARBA00023136"/>
    </source>
</evidence>
<dbReference type="EMBL" id="DXCC01000002">
    <property type="protein sequence ID" value="HIZ14352.1"/>
    <property type="molecule type" value="Genomic_DNA"/>
</dbReference>
<keyword evidence="7 10" id="KW-1133">Transmembrane helix</keyword>
<dbReference type="PANTHER" id="PTHR43823">
    <property type="entry name" value="SPORULATION PROTEIN YKVU"/>
    <property type="match status" value="1"/>
</dbReference>
<organism evidence="11 12">
    <name type="scientific">Candidatus Tidjanibacter faecipullorum</name>
    <dbReference type="NCBI Taxonomy" id="2838766"/>
    <lineage>
        <taxon>Bacteria</taxon>
        <taxon>Pseudomonadati</taxon>
        <taxon>Bacteroidota</taxon>
        <taxon>Bacteroidia</taxon>
        <taxon>Bacteroidales</taxon>
        <taxon>Rikenellaceae</taxon>
        <taxon>Tidjanibacter</taxon>
    </lineage>
</organism>
<keyword evidence="8 10" id="KW-0472">Membrane</keyword>
<evidence type="ECO:0000256" key="3">
    <source>
        <dbReference type="ARBA" id="ARBA00022106"/>
    </source>
</evidence>
<feature type="transmembrane region" description="Helical" evidence="10">
    <location>
        <begin position="164"/>
        <end position="187"/>
    </location>
</feature>
<evidence type="ECO:0000256" key="1">
    <source>
        <dbReference type="ARBA" id="ARBA00004651"/>
    </source>
</evidence>
<evidence type="ECO:0000313" key="12">
    <source>
        <dbReference type="Proteomes" id="UP000824014"/>
    </source>
</evidence>
<keyword evidence="4" id="KW-0813">Transport</keyword>
<dbReference type="CDD" id="cd13143">
    <property type="entry name" value="MATE_MepA_like"/>
    <property type="match status" value="1"/>
</dbReference>
<dbReference type="PIRSF" id="PIRSF006603">
    <property type="entry name" value="DinF"/>
    <property type="match status" value="1"/>
</dbReference>
<dbReference type="NCBIfam" id="TIGR00797">
    <property type="entry name" value="matE"/>
    <property type="match status" value="1"/>
</dbReference>
<name>A0A9D2DCG9_9BACT</name>
<feature type="transmembrane region" description="Helical" evidence="10">
    <location>
        <begin position="20"/>
        <end position="40"/>
    </location>
</feature>
<feature type="transmembrane region" description="Helical" evidence="10">
    <location>
        <begin position="419"/>
        <end position="440"/>
    </location>
</feature>
<feature type="transmembrane region" description="Helical" evidence="10">
    <location>
        <begin position="94"/>
        <end position="116"/>
    </location>
</feature>
<dbReference type="AlphaFoldDB" id="A0A9D2DCG9"/>
<feature type="transmembrane region" description="Helical" evidence="10">
    <location>
        <begin position="392"/>
        <end position="413"/>
    </location>
</feature>
<dbReference type="InterPro" id="IPR045070">
    <property type="entry name" value="MATE_MepA-like"/>
</dbReference>
<feature type="transmembrane region" description="Helical" evidence="10">
    <location>
        <begin position="276"/>
        <end position="298"/>
    </location>
</feature>
<dbReference type="GO" id="GO:0015297">
    <property type="term" value="F:antiporter activity"/>
    <property type="evidence" value="ECO:0007669"/>
    <property type="project" value="InterPro"/>
</dbReference>
<gene>
    <name evidence="11" type="ORF">H9816_00310</name>
</gene>
<evidence type="ECO:0000256" key="2">
    <source>
        <dbReference type="ARBA" id="ARBA00008417"/>
    </source>
</evidence>
<evidence type="ECO:0000256" key="7">
    <source>
        <dbReference type="ARBA" id="ARBA00022989"/>
    </source>
</evidence>
<dbReference type="PANTHER" id="PTHR43823:SF3">
    <property type="entry name" value="MULTIDRUG EXPORT PROTEIN MEPA"/>
    <property type="match status" value="1"/>
</dbReference>
<feature type="transmembrane region" description="Helical" evidence="10">
    <location>
        <begin position="60"/>
        <end position="82"/>
    </location>
</feature>
<evidence type="ECO:0000256" key="9">
    <source>
        <dbReference type="ARBA" id="ARBA00023251"/>
    </source>
</evidence>
<dbReference type="InterPro" id="IPR051327">
    <property type="entry name" value="MATE_MepA_subfamily"/>
</dbReference>
<evidence type="ECO:0000313" key="11">
    <source>
        <dbReference type="EMBL" id="HIZ14352.1"/>
    </source>
</evidence>
<evidence type="ECO:0000256" key="4">
    <source>
        <dbReference type="ARBA" id="ARBA00022448"/>
    </source>
</evidence>
<dbReference type="GO" id="GO:0042910">
    <property type="term" value="F:xenobiotic transmembrane transporter activity"/>
    <property type="evidence" value="ECO:0007669"/>
    <property type="project" value="InterPro"/>
</dbReference>
<sequence length="450" mass="49266">MKDDIDFGSMAIPRLFRKLLLPTLLGMVFSAAFVITDGIFVGRGIGSDALAAVNITAPLFMINIGIGLMFGVGASVVASIHLAHGKPRVARINVTQAVVVSSLFLALLWGTVTLLAPQVARLLGSSERLLPAAVEYMYWFVPFLVFSALLNSGMFFIRLDGSPNYAMLCNVIPALINIALDYLFIFVYGWGMFGAGLATSLGYIVGAAMVVAYLADRRHTIRFTRVKLSRKSLRLTVRNVGYMLKLGFPTFLCEGAIACMMFTGNYVFIRYLGEDGVAAFSVACYLFPLVFMANNAIGQSAQPIMSYNFGAGRPDRVRSAVLMALRTAFLSGVLFMTVFLVFPRQIVGMFMEAGTGPYDIAVDGMPIFSVALLFCAINIVAMCYFQSMERALPALLITFLRGYLFLIPCFLLLPRVWGVHGIWFAVPAAEMLTCLVVIGMSRSRRSERRG</sequence>
<comment type="similarity">
    <text evidence="2">Belongs to the multi antimicrobial extrusion (MATE) (TC 2.A.66.1) family. MepA subfamily.</text>
</comment>
<keyword evidence="5" id="KW-1003">Cell membrane</keyword>
<comment type="caution">
    <text evidence="11">The sequence shown here is derived from an EMBL/GenBank/DDBJ whole genome shotgun (WGS) entry which is preliminary data.</text>
</comment>
<evidence type="ECO:0000256" key="6">
    <source>
        <dbReference type="ARBA" id="ARBA00022692"/>
    </source>
</evidence>
<feature type="transmembrane region" description="Helical" evidence="10">
    <location>
        <begin position="319"/>
        <end position="342"/>
    </location>
</feature>
<evidence type="ECO:0000256" key="5">
    <source>
        <dbReference type="ARBA" id="ARBA00022475"/>
    </source>
</evidence>
<dbReference type="GO" id="GO:0046677">
    <property type="term" value="P:response to antibiotic"/>
    <property type="evidence" value="ECO:0007669"/>
    <property type="project" value="UniProtKB-KW"/>
</dbReference>
<dbReference type="InterPro" id="IPR048279">
    <property type="entry name" value="MdtK-like"/>
</dbReference>
<proteinExistence type="inferred from homology"/>
<evidence type="ECO:0000256" key="10">
    <source>
        <dbReference type="SAM" id="Phobius"/>
    </source>
</evidence>
<dbReference type="InterPro" id="IPR002528">
    <property type="entry name" value="MATE_fam"/>
</dbReference>
<protein>
    <recommendedName>
        <fullName evidence="3">Multidrug export protein MepA</fullName>
    </recommendedName>
</protein>
<accession>A0A9D2DCG9</accession>
<feature type="transmembrane region" description="Helical" evidence="10">
    <location>
        <begin position="136"/>
        <end position="157"/>
    </location>
</feature>
<dbReference type="Pfam" id="PF01554">
    <property type="entry name" value="MatE"/>
    <property type="match status" value="2"/>
</dbReference>
<feature type="transmembrane region" description="Helical" evidence="10">
    <location>
        <begin position="240"/>
        <end position="264"/>
    </location>
</feature>
<dbReference type="Proteomes" id="UP000824014">
    <property type="component" value="Unassembled WGS sequence"/>
</dbReference>
<feature type="transmembrane region" description="Helical" evidence="10">
    <location>
        <begin position="367"/>
        <end position="385"/>
    </location>
</feature>
<keyword evidence="9" id="KW-0046">Antibiotic resistance</keyword>
<reference evidence="11" key="1">
    <citation type="journal article" date="2021" name="PeerJ">
        <title>Extensive microbial diversity within the chicken gut microbiome revealed by metagenomics and culture.</title>
        <authorList>
            <person name="Gilroy R."/>
            <person name="Ravi A."/>
            <person name="Getino M."/>
            <person name="Pursley I."/>
            <person name="Horton D.L."/>
            <person name="Alikhan N.F."/>
            <person name="Baker D."/>
            <person name="Gharbi K."/>
            <person name="Hall N."/>
            <person name="Watson M."/>
            <person name="Adriaenssens E.M."/>
            <person name="Foster-Nyarko E."/>
            <person name="Jarju S."/>
            <person name="Secka A."/>
            <person name="Antonio M."/>
            <person name="Oren A."/>
            <person name="Chaudhuri R.R."/>
            <person name="La Ragione R."/>
            <person name="Hildebrand F."/>
            <person name="Pallen M.J."/>
        </authorList>
    </citation>
    <scope>NUCLEOTIDE SEQUENCE</scope>
    <source>
        <strain evidence="11">ChiHjej11B10-19426</strain>
    </source>
</reference>